<sequence>MKVSNIWVYLLAIPTVFANFGFDQWTNSDLKQFLKDRKVAFNENWENPKLISLANEEAKKLEKKYQQVSQQLQKQLNPPDNSIGEYLNFDYLFGKKNDKYSIKEWIFESWPVVNLQKLLTNNGIKFDEQDSRQDLVDKLKSSFDDLARKHHGSNFYPGTWLFEDSWSTDDAKNWLESYGIEFNPKATKNDLIEKLKEFSYQATYSIKDSKSSLLNSLDLFDKSIFDSYGQVKDEFFETWNYSQLREWLYLHGFIDTKPGIYVEDLDKEKLVEIAQTYKKYLLGDIHTWLANEEKEYHPWLTRTEQNSRKKSSNLINDTFFVGIDNWSKDKLREFLDARKVPYSIFTTKHQLIQLVKKHKFDPIHVETFAWVVDDISTDSVKQWLKEQGETVEGTRNDIISAFKQQFEQLKNGAFKSLNNIDSQIRFYTPDIGAYKSYLQKNLDPAEYKKLTEDQITEGFKVVDAYYKSAGASAKEKFQDTKYSAEDALDQIEQSSYEYSIKFLKELEQGKTDAASFIKDAQIASSSYVNSLIETLSQNLNELHEGALDKVTSWWYGAKAGFHNHVDEAHQVAVDLNEKAGEKYSSIQKEASSQYESIGTQVSKSYDEAVKDAGKKYEQAQEHASKIASDVSANAAQAKKDLGEGYIKYKTTFGDFLENSYRYFLYGLSLFNTKVLNTAKSAEKEVTNQWDAAVRTFSNADLKTYLRSYGYSYEWLSALNRRELINLASFQNKLFSGYKGWEKSVGDVLNEASEDLKIKLGLKKKPEGFIAQIRSVIGI</sequence>
<dbReference type="Proteomes" id="UP000011777">
    <property type="component" value="Unassembled WGS sequence"/>
</dbReference>
<dbReference type="OrthoDB" id="2527403at2759"/>
<evidence type="ECO:0000256" key="1">
    <source>
        <dbReference type="SAM" id="SignalP"/>
    </source>
</evidence>
<dbReference type="AlphaFoldDB" id="M3IRZ3"/>
<dbReference type="Pfam" id="PF10281">
    <property type="entry name" value="Ish1"/>
    <property type="match status" value="3"/>
</dbReference>
<evidence type="ECO:0008006" key="4">
    <source>
        <dbReference type="Google" id="ProtNLM"/>
    </source>
</evidence>
<evidence type="ECO:0000313" key="2">
    <source>
        <dbReference type="EMBL" id="EMG49311.1"/>
    </source>
</evidence>
<organism evidence="2 3">
    <name type="scientific">Candida maltosa (strain Xu316)</name>
    <name type="common">Yeast</name>
    <dbReference type="NCBI Taxonomy" id="1245528"/>
    <lineage>
        <taxon>Eukaryota</taxon>
        <taxon>Fungi</taxon>
        <taxon>Dikarya</taxon>
        <taxon>Ascomycota</taxon>
        <taxon>Saccharomycotina</taxon>
        <taxon>Pichiomycetes</taxon>
        <taxon>Debaryomycetaceae</taxon>
        <taxon>Candida/Lodderomyces clade</taxon>
        <taxon>Candida</taxon>
    </lineage>
</organism>
<dbReference type="EMBL" id="AOGT01000744">
    <property type="protein sequence ID" value="EMG49311.1"/>
    <property type="molecule type" value="Genomic_DNA"/>
</dbReference>
<name>M3IRZ3_CANMX</name>
<comment type="caution">
    <text evidence="2">The sequence shown here is derived from an EMBL/GenBank/DDBJ whole genome shotgun (WGS) entry which is preliminary data.</text>
</comment>
<proteinExistence type="predicted"/>
<dbReference type="eggNOG" id="ENOG502RNIV">
    <property type="taxonomic scope" value="Eukaryota"/>
</dbReference>
<feature type="chain" id="PRO_5004035010" description="Meiotic sister chromatid recombination protein 1" evidence="1">
    <location>
        <begin position="19"/>
        <end position="778"/>
    </location>
</feature>
<accession>M3IRZ3</accession>
<protein>
    <recommendedName>
        <fullName evidence="4">Meiotic sister chromatid recombination protein 1</fullName>
    </recommendedName>
</protein>
<reference evidence="2 3" key="1">
    <citation type="submission" date="2013-02" db="EMBL/GenBank/DDBJ databases">
        <title>Genome sequence of Candida maltosa Xu316, a potential industrial strain for xylitol and ethanol production.</title>
        <authorList>
            <person name="Yu J."/>
            <person name="Wang Q."/>
            <person name="Geng X."/>
            <person name="Bao W."/>
            <person name="He P."/>
            <person name="Cai J."/>
        </authorList>
    </citation>
    <scope>NUCLEOTIDE SEQUENCE [LARGE SCALE GENOMIC DNA]</scope>
    <source>
        <strain evidence="3">Xu316</strain>
    </source>
</reference>
<evidence type="ECO:0000313" key="3">
    <source>
        <dbReference type="Proteomes" id="UP000011777"/>
    </source>
</evidence>
<feature type="signal peptide" evidence="1">
    <location>
        <begin position="1"/>
        <end position="18"/>
    </location>
</feature>
<dbReference type="OMA" id="REWLYLH"/>
<dbReference type="HOGENOM" id="CLU_009916_0_0_1"/>
<dbReference type="SUPFAM" id="SSF58113">
    <property type="entry name" value="Apolipoprotein A-I"/>
    <property type="match status" value="1"/>
</dbReference>
<keyword evidence="1" id="KW-0732">Signal</keyword>
<dbReference type="InterPro" id="IPR018803">
    <property type="entry name" value="Ish1/Msc1-like"/>
</dbReference>
<gene>
    <name evidence="2" type="ORF">G210_5948</name>
</gene>
<dbReference type="STRING" id="1245528.M3IRZ3"/>
<keyword evidence="3" id="KW-1185">Reference proteome</keyword>